<evidence type="ECO:0000256" key="5">
    <source>
        <dbReference type="ARBA" id="ARBA00048539"/>
    </source>
</evidence>
<protein>
    <recommendedName>
        <fullName evidence="6">tRNA(Ile)-lysidine synthase</fullName>
        <ecNumber evidence="6">6.3.4.19</ecNumber>
    </recommendedName>
    <alternativeName>
        <fullName evidence="6">tRNA(Ile)-2-lysyl-cytidine synthase</fullName>
    </alternativeName>
    <alternativeName>
        <fullName evidence="6">tRNA(Ile)-lysidine synthetase</fullName>
    </alternativeName>
</protein>
<evidence type="ECO:0000259" key="7">
    <source>
        <dbReference type="Pfam" id="PF01171"/>
    </source>
</evidence>
<dbReference type="HAMAP" id="MF_01161">
    <property type="entry name" value="tRNA_Ile_lys_synt"/>
    <property type="match status" value="1"/>
</dbReference>
<comment type="domain">
    <text evidence="6">The N-terminal region contains the highly conserved SGGXDS motif, predicted to be a P-loop motif involved in ATP binding.</text>
</comment>
<dbReference type="EMBL" id="AONI01000008">
    <property type="protein sequence ID" value="EPX80772.1"/>
    <property type="molecule type" value="Genomic_DNA"/>
</dbReference>
<dbReference type="PATRIC" id="fig|1123360.3.peg.982"/>
<dbReference type="InterPro" id="IPR011063">
    <property type="entry name" value="TilS/TtcA_N"/>
</dbReference>
<proteinExistence type="inferred from homology"/>
<dbReference type="Pfam" id="PF01171">
    <property type="entry name" value="ATP_bind_3"/>
    <property type="match status" value="1"/>
</dbReference>
<dbReference type="HOGENOM" id="CLU_018869_3_2_5"/>
<dbReference type="GO" id="GO:0006400">
    <property type="term" value="P:tRNA modification"/>
    <property type="evidence" value="ECO:0007669"/>
    <property type="project" value="UniProtKB-UniRule"/>
</dbReference>
<dbReference type="eggNOG" id="COG0037">
    <property type="taxonomic scope" value="Bacteria"/>
</dbReference>
<keyword evidence="6" id="KW-0963">Cytoplasm</keyword>
<evidence type="ECO:0000313" key="8">
    <source>
        <dbReference type="EMBL" id="EPX80772.1"/>
    </source>
</evidence>
<comment type="subcellular location">
    <subcellularLocation>
        <location evidence="6">Cytoplasm</location>
    </subcellularLocation>
</comment>
<comment type="function">
    <text evidence="6">Ligates lysine onto the cytidine present at position 34 of the AUA codon-specific tRNA(Ile) that contains the anticodon CAU, in an ATP-dependent manner. Cytidine is converted to lysidine, thus changing the amino acid specificity of the tRNA from methionine to isoleucine.</text>
</comment>
<dbReference type="EC" id="6.3.4.19" evidence="6"/>
<comment type="similarity">
    <text evidence="6">Belongs to the tRNA(Ile)-lysidine synthase family.</text>
</comment>
<evidence type="ECO:0000256" key="6">
    <source>
        <dbReference type="HAMAP-Rule" id="MF_01161"/>
    </source>
</evidence>
<dbReference type="STRING" id="1123360.thalar_00992"/>
<reference evidence="9" key="1">
    <citation type="journal article" date="2013" name="Stand. Genomic Sci.">
        <title>Genome sequence of the Litoreibacter arenae type strain (DSM 19593(T)), a member of the Roseobacter clade isolated from sea sand.</title>
        <authorList>
            <person name="Riedel T."/>
            <person name="Fiebig A."/>
            <person name="Petersen J."/>
            <person name="Gronow S."/>
            <person name="Kyrpides N.C."/>
            <person name="Goker M."/>
            <person name="Klenk H.P."/>
        </authorList>
    </citation>
    <scope>NUCLEOTIDE SEQUENCE [LARGE SCALE GENOMIC DNA]</scope>
    <source>
        <strain evidence="9">DSM 19593</strain>
    </source>
</reference>
<evidence type="ECO:0000313" key="9">
    <source>
        <dbReference type="Proteomes" id="UP000015351"/>
    </source>
</evidence>
<comment type="catalytic activity">
    <reaction evidence="5 6">
        <text>cytidine(34) in tRNA(Ile2) + L-lysine + ATP = lysidine(34) in tRNA(Ile2) + AMP + diphosphate + H(+)</text>
        <dbReference type="Rhea" id="RHEA:43744"/>
        <dbReference type="Rhea" id="RHEA-COMP:10625"/>
        <dbReference type="Rhea" id="RHEA-COMP:10670"/>
        <dbReference type="ChEBI" id="CHEBI:15378"/>
        <dbReference type="ChEBI" id="CHEBI:30616"/>
        <dbReference type="ChEBI" id="CHEBI:32551"/>
        <dbReference type="ChEBI" id="CHEBI:33019"/>
        <dbReference type="ChEBI" id="CHEBI:82748"/>
        <dbReference type="ChEBI" id="CHEBI:83665"/>
        <dbReference type="ChEBI" id="CHEBI:456215"/>
        <dbReference type="EC" id="6.3.4.19"/>
    </reaction>
</comment>
<comment type="caution">
    <text evidence="8">The sequence shown here is derived from an EMBL/GenBank/DDBJ whole genome shotgun (WGS) entry which is preliminary data.</text>
</comment>
<organism evidence="8 9">
    <name type="scientific">Litoreibacter arenae DSM 19593</name>
    <dbReference type="NCBI Taxonomy" id="1123360"/>
    <lineage>
        <taxon>Bacteria</taxon>
        <taxon>Pseudomonadati</taxon>
        <taxon>Pseudomonadota</taxon>
        <taxon>Alphaproteobacteria</taxon>
        <taxon>Rhodobacterales</taxon>
        <taxon>Roseobacteraceae</taxon>
        <taxon>Litoreibacter</taxon>
    </lineage>
</organism>
<evidence type="ECO:0000256" key="2">
    <source>
        <dbReference type="ARBA" id="ARBA00022694"/>
    </source>
</evidence>
<evidence type="ECO:0000256" key="1">
    <source>
        <dbReference type="ARBA" id="ARBA00022598"/>
    </source>
</evidence>
<dbReference type="Gene3D" id="3.40.50.620">
    <property type="entry name" value="HUPs"/>
    <property type="match status" value="1"/>
</dbReference>
<dbReference type="OrthoDB" id="9807403at2"/>
<dbReference type="PANTHER" id="PTHR43033:SF1">
    <property type="entry name" value="TRNA(ILE)-LYSIDINE SYNTHASE-RELATED"/>
    <property type="match status" value="1"/>
</dbReference>
<evidence type="ECO:0000256" key="4">
    <source>
        <dbReference type="ARBA" id="ARBA00022840"/>
    </source>
</evidence>
<dbReference type="NCBIfam" id="TIGR02432">
    <property type="entry name" value="lysidine_TilS_N"/>
    <property type="match status" value="1"/>
</dbReference>
<gene>
    <name evidence="6" type="primary">tilS</name>
    <name evidence="8" type="ORF">thalar_00992</name>
</gene>
<dbReference type="Proteomes" id="UP000015351">
    <property type="component" value="Unassembled WGS sequence"/>
</dbReference>
<dbReference type="GO" id="GO:0032267">
    <property type="term" value="F:tRNA(Ile)-lysidine synthase activity"/>
    <property type="evidence" value="ECO:0007669"/>
    <property type="project" value="UniProtKB-EC"/>
</dbReference>
<sequence length="407" mass="44388">MSAPELPDDFLNELPADRVLGVAVSGGSDSMALLHLLLERGVPVSVATVHHHLRSGADAEIAMVADFCATHGVPHHTLHWRWGGEGNLQDQARRGRYSALSAWARASHITDVALGHTADDDIETFLMELGRGAGLDGLSGMRPSFKLEGVTFHRPLLHVRRDMLRDRLMAAGIAWCDDPSNEDTNYQRVLVRQSLTALEAAGLSRDMITKSLENLRSTRRDLDIQLSRSLDGQFWMEQGDLCFKLDWFDAATAESQRRALKSALQFVSGQDYPPRGAKLARVLADLRQKSVLHGCVITSGHGVLRVGRELAAVASCVTPSTACWDSRWMFAGPHGNSTEIRALGEAGLAQCTGDWRSPGLPYASVVASPSVWDGAELLSAPLAGWDGGWRVTLLRDAKDFGEFILSH</sequence>
<dbReference type="AlphaFoldDB" id="S9QLZ7"/>
<dbReference type="InterPro" id="IPR014729">
    <property type="entry name" value="Rossmann-like_a/b/a_fold"/>
</dbReference>
<feature type="domain" description="tRNA(Ile)-lysidine/2-thiocytidine synthase N-terminal" evidence="7">
    <location>
        <begin position="21"/>
        <end position="193"/>
    </location>
</feature>
<name>S9QLZ7_9RHOB</name>
<accession>S9QLZ7</accession>
<dbReference type="SUPFAM" id="SSF52402">
    <property type="entry name" value="Adenine nucleotide alpha hydrolases-like"/>
    <property type="match status" value="1"/>
</dbReference>
<keyword evidence="2 6" id="KW-0819">tRNA processing</keyword>
<keyword evidence="3 6" id="KW-0547">Nucleotide-binding</keyword>
<evidence type="ECO:0000256" key="3">
    <source>
        <dbReference type="ARBA" id="ARBA00022741"/>
    </source>
</evidence>
<dbReference type="CDD" id="cd01992">
    <property type="entry name" value="TilS_N"/>
    <property type="match status" value="1"/>
</dbReference>
<dbReference type="GO" id="GO:0005737">
    <property type="term" value="C:cytoplasm"/>
    <property type="evidence" value="ECO:0007669"/>
    <property type="project" value="UniProtKB-SubCell"/>
</dbReference>
<dbReference type="PANTHER" id="PTHR43033">
    <property type="entry name" value="TRNA(ILE)-LYSIDINE SYNTHASE-RELATED"/>
    <property type="match status" value="1"/>
</dbReference>
<feature type="binding site" evidence="6">
    <location>
        <begin position="25"/>
        <end position="30"/>
    </location>
    <ligand>
        <name>ATP</name>
        <dbReference type="ChEBI" id="CHEBI:30616"/>
    </ligand>
</feature>
<dbReference type="InterPro" id="IPR012094">
    <property type="entry name" value="tRNA_Ile_lys_synt"/>
</dbReference>
<dbReference type="GO" id="GO:0005524">
    <property type="term" value="F:ATP binding"/>
    <property type="evidence" value="ECO:0007669"/>
    <property type="project" value="UniProtKB-UniRule"/>
</dbReference>
<keyword evidence="4 6" id="KW-0067">ATP-binding</keyword>
<keyword evidence="9" id="KW-1185">Reference proteome</keyword>
<dbReference type="InterPro" id="IPR012795">
    <property type="entry name" value="tRNA_Ile_lys_synt_N"/>
</dbReference>
<dbReference type="RefSeq" id="WP_021099565.1">
    <property type="nucleotide sequence ID" value="NZ_KE557306.1"/>
</dbReference>
<keyword evidence="1 6" id="KW-0436">Ligase</keyword>